<keyword evidence="1" id="KW-0812">Transmembrane</keyword>
<evidence type="ECO:0000313" key="3">
    <source>
        <dbReference type="EMBL" id="OEK06087.1"/>
    </source>
</evidence>
<keyword evidence="1" id="KW-1133">Transmembrane helix</keyword>
<feature type="transmembrane region" description="Helical" evidence="1">
    <location>
        <begin position="316"/>
        <end position="338"/>
    </location>
</feature>
<name>A0A1E5T489_9FLAO</name>
<dbReference type="PANTHER" id="PTHR23028">
    <property type="entry name" value="ACETYLTRANSFERASE"/>
    <property type="match status" value="1"/>
</dbReference>
<dbReference type="GO" id="GO:0016020">
    <property type="term" value="C:membrane"/>
    <property type="evidence" value="ECO:0007669"/>
    <property type="project" value="TreeGrafter"/>
</dbReference>
<dbReference type="Pfam" id="PF01757">
    <property type="entry name" value="Acyl_transf_3"/>
    <property type="match status" value="1"/>
</dbReference>
<feature type="transmembrane region" description="Helical" evidence="1">
    <location>
        <begin position="127"/>
        <end position="146"/>
    </location>
</feature>
<dbReference type="GO" id="GO:0016747">
    <property type="term" value="F:acyltransferase activity, transferring groups other than amino-acyl groups"/>
    <property type="evidence" value="ECO:0007669"/>
    <property type="project" value="InterPro"/>
</dbReference>
<feature type="transmembrane region" description="Helical" evidence="1">
    <location>
        <begin position="289"/>
        <end position="310"/>
    </location>
</feature>
<feature type="transmembrane region" description="Helical" evidence="1">
    <location>
        <begin position="187"/>
        <end position="205"/>
    </location>
</feature>
<comment type="caution">
    <text evidence="3">The sequence shown here is derived from an EMBL/GenBank/DDBJ whole genome shotgun (WGS) entry which is preliminary data.</text>
</comment>
<reference evidence="3 4" key="1">
    <citation type="submission" date="2016-05" db="EMBL/GenBank/DDBJ databases">
        <title>Draft Genome Sequence of Algibacter sp. Strain SK-16 Isolated from the Surface Water of Aburatsubo Inlet.</title>
        <authorList>
            <person name="Wong S.-K."/>
            <person name="Yoshizawa S."/>
            <person name="Nakajima Y."/>
            <person name="Ogura Y."/>
            <person name="Tetsuya H."/>
            <person name="Hamasaki K."/>
        </authorList>
    </citation>
    <scope>NUCLEOTIDE SEQUENCE [LARGE SCALE GENOMIC DNA]</scope>
    <source>
        <strain evidence="3 4">SK-16</strain>
    </source>
</reference>
<dbReference type="AlphaFoldDB" id="A0A1E5T489"/>
<sequence>MVLISHGRSILNPIFNSTDFMSLGGFWGVELFFVLSGFLIGGILIKIFEKEDSFDKEIILSFWKRRWFRTLPNYYLILIINVLIAIAIGRFVFNDIRYYSIFLFFQNFFTRHPGFFGEAWSLAVEEWFYLIFPVILFFVNSLLFPLQKKQSKFLISIIIVFLCSFILKLITVIYLNAEWDSGIRKIVPLRLDSILTGVLFAWLNYYKIDVFVKYKKIMLVFAFFLLTISLFNYYNDILKEGILESSFFSKTLYFNITSLGFAFLLPYANSNRTVGLKSIWRKGVTLISLISYSMYLIHYSFVFLVINRLSKINDSIMFSIIMYCCYFGITIIFSILLYKYFEKPMTDLRDFNSNTKGLNSVKSYVKKGVMVVSNAIKP</sequence>
<dbReference type="Proteomes" id="UP000095713">
    <property type="component" value="Unassembled WGS sequence"/>
</dbReference>
<evidence type="ECO:0000256" key="1">
    <source>
        <dbReference type="SAM" id="Phobius"/>
    </source>
</evidence>
<dbReference type="PANTHER" id="PTHR23028:SF53">
    <property type="entry name" value="ACYL_TRANSF_3 DOMAIN-CONTAINING PROTEIN"/>
    <property type="match status" value="1"/>
</dbReference>
<feature type="transmembrane region" description="Helical" evidence="1">
    <location>
        <begin position="217"/>
        <end position="235"/>
    </location>
</feature>
<feature type="transmembrane region" description="Helical" evidence="1">
    <location>
        <begin position="247"/>
        <end position="268"/>
    </location>
</feature>
<feature type="domain" description="Acyltransferase 3" evidence="2">
    <location>
        <begin position="12"/>
        <end position="338"/>
    </location>
</feature>
<organism evidence="3 4">
    <name type="scientific">Flavivirga aquatica</name>
    <dbReference type="NCBI Taxonomy" id="1849968"/>
    <lineage>
        <taxon>Bacteria</taxon>
        <taxon>Pseudomonadati</taxon>
        <taxon>Bacteroidota</taxon>
        <taxon>Flavobacteriia</taxon>
        <taxon>Flavobacteriales</taxon>
        <taxon>Flavobacteriaceae</taxon>
        <taxon>Flavivirga</taxon>
    </lineage>
</organism>
<keyword evidence="1" id="KW-0472">Membrane</keyword>
<feature type="transmembrane region" description="Helical" evidence="1">
    <location>
        <begin position="74"/>
        <end position="93"/>
    </location>
</feature>
<feature type="transmembrane region" description="Helical" evidence="1">
    <location>
        <begin position="20"/>
        <end position="45"/>
    </location>
</feature>
<dbReference type="GO" id="GO:0009103">
    <property type="term" value="P:lipopolysaccharide biosynthetic process"/>
    <property type="evidence" value="ECO:0007669"/>
    <property type="project" value="TreeGrafter"/>
</dbReference>
<dbReference type="EMBL" id="MDJD01000049">
    <property type="protein sequence ID" value="OEK06087.1"/>
    <property type="molecule type" value="Genomic_DNA"/>
</dbReference>
<dbReference type="InterPro" id="IPR002656">
    <property type="entry name" value="Acyl_transf_3_dom"/>
</dbReference>
<accession>A0A1E5T489</accession>
<gene>
    <name evidence="3" type="ORF">A8C32_18830</name>
</gene>
<proteinExistence type="predicted"/>
<evidence type="ECO:0000259" key="2">
    <source>
        <dbReference type="Pfam" id="PF01757"/>
    </source>
</evidence>
<feature type="transmembrane region" description="Helical" evidence="1">
    <location>
        <begin position="153"/>
        <end position="175"/>
    </location>
</feature>
<dbReference type="InterPro" id="IPR050879">
    <property type="entry name" value="Acyltransferase_3"/>
</dbReference>
<keyword evidence="4" id="KW-1185">Reference proteome</keyword>
<evidence type="ECO:0000313" key="4">
    <source>
        <dbReference type="Proteomes" id="UP000095713"/>
    </source>
</evidence>
<dbReference type="STRING" id="1849968.A8C32_18830"/>
<protein>
    <recommendedName>
        <fullName evidence="2">Acyltransferase 3 domain-containing protein</fullName>
    </recommendedName>
</protein>